<dbReference type="GO" id="GO:0016020">
    <property type="term" value="C:membrane"/>
    <property type="evidence" value="ECO:0007669"/>
    <property type="project" value="UniProtKB-SubCell"/>
</dbReference>
<evidence type="ECO:0000259" key="14">
    <source>
        <dbReference type="PROSITE" id="PS50929"/>
    </source>
</evidence>
<dbReference type="PANTHER" id="PTHR24223:SF345">
    <property type="entry name" value="ABC MULTIDRUG TRANSPORTER (EUROFUNG)"/>
    <property type="match status" value="1"/>
</dbReference>
<dbReference type="SUPFAM" id="SSF90123">
    <property type="entry name" value="ABC transporter transmembrane region"/>
    <property type="match status" value="2"/>
</dbReference>
<evidence type="ECO:0000313" key="15">
    <source>
        <dbReference type="EMBL" id="KAK3359643.1"/>
    </source>
</evidence>
<dbReference type="FunFam" id="1.20.1560.10:FF:000066">
    <property type="entry name" value="ABC multidrug transporter (Eurofung)"/>
    <property type="match status" value="1"/>
</dbReference>
<feature type="transmembrane region" description="Helical" evidence="12">
    <location>
        <begin position="1005"/>
        <end position="1026"/>
    </location>
</feature>
<dbReference type="InterPro" id="IPR056227">
    <property type="entry name" value="TMD0_ABC"/>
</dbReference>
<sequence length="1500" mass="163904">MEFSTCPGDESLGPAVKGCRGDFDFTIKFEKVFSLVPASVFIAICLARVVYLTRQPIVVRASLLKWLKLAAISAYASLQLSLLTLSSTKARKLEAFFILSHVLGLASSLLTLALSALEHSRSPRPSIFLNGYLFITIFMEIAETRTLWLASRNSYEILYSRLFTSAIAVKALIVILESKNKTRWVIMWDIKEHSPEETSGLFGLGAFFWLNRLFLTGYTKILSLDDLFPLDQNMASETLSARLAGRLGSSHLSGRKNGLAKAVAQGLAVPLLLPIAPRVALMAFSFCQPFLINTLLGYLAKSPEVSSPNNGYGLMGATVLVYTGIAASNAFYWYFQERAMYMVRGVLASAVYKKTTEVKISTADNSAALTLMSVDVERVIRGFLRVQEVWANAIQVSLACWLLSRQIGVASVAPVIVVGCCMVSTTIISKKTGPRQKAWMEKIQKRVGLTSNVIGQMKQIKISGLAGPVEESIQAMRLDELKVGNRFRKVLVFSSVTGFTPLCLSPLMTFAFAGRALDVITIFTSVSYILLLSSPLSSLFQDIPNILASFTCLDRIQKFLESDPRVDFRETTISDCSSRSPAEGGIGGNGAPHGIKISGGNYGWQNGKPSLTDINIDIPAARLTVVVGPVASGKSTLCKALLGESPLAQGQITMGPASIRKIGYCDQSPFLSNTTIRENIIGFSAFDQARYDEIIDATLLQQDLSLLPRGDHTVIGSKGITLSGGQKQRVSMARALYLDSNFFIFDDILSGLDADTEEQVFRRVFSADTGLLRRRNATVILCTHSVRHLPSADHIVALGPDGTIVEQGTFQELVANQQYVHGLNVDSQGINSVLSGESKASENTSSHKPDSDTRVASQKPVGCSQDANRMTGDLAVYRHYLTRISRMSIVGFVVFGLGWGFFGNFSTIWLKFWTEDITSTEPKHSNAFYLGLYAVFQLSTLLSLFFMCLLCFTSMIMLSGSRLHKETLQTVINAPLKFFTTTDTGVVTNLFAQDMTLIDGELPLAIVNVVLIIFGVAGTAAVIATASPYLTIAYPFLVAMLYFIQKFYLRTSRQIRLLDLEAKSPLYAHFIDTIQGIATFRAFGWVESGIELNNKLLDTSQRPAYLLAMIQRWLAFILQLVVAVLAFVVVTLATHTHSNTGFTGASLVALMSFGQSLSLIIIFYTSLETSIGAVSRLKTFNETVKPEGLEGEDVIPPREWPFKGGIHIKSVSASYGISNANPESGTDGSENLTAPALNSEQLALNNLNLEIAPGEKIALCGRSGSGKSSIILLLLRLLDPIPSSSLEDGVVIDEIPLNKLDRATLRQRVIAVPQDPVFLPDGTSFQTNLDPFSASVGNECQAVLEAVGLWTFVEERGGLGAGMTGETLSQGQRQLFSLARAVLRRSIRKRQKEVEFGSQMVVGEGLDGGILLLDEFSSSVDQETDRAMQEVIRDEFRGYTIVMVSHRLDMVMKFDRVVVMSKGEIVEVGRPTTLVEQEGSRFRELWLVGNKSGSQGKSSE</sequence>
<keyword evidence="6" id="KW-0067">ATP-binding</keyword>
<reference evidence="15" key="2">
    <citation type="submission" date="2023-06" db="EMBL/GenBank/DDBJ databases">
        <authorList>
            <consortium name="Lawrence Berkeley National Laboratory"/>
            <person name="Haridas S."/>
            <person name="Hensen N."/>
            <person name="Bonometti L."/>
            <person name="Westerberg I."/>
            <person name="Brannstrom I.O."/>
            <person name="Guillou S."/>
            <person name="Cros-Aarteil S."/>
            <person name="Calhoun S."/>
            <person name="Kuo A."/>
            <person name="Mondo S."/>
            <person name="Pangilinan J."/>
            <person name="Riley R."/>
            <person name="Labutti K."/>
            <person name="Andreopoulos B."/>
            <person name="Lipzen A."/>
            <person name="Chen C."/>
            <person name="Yanf M."/>
            <person name="Daum C."/>
            <person name="Ng V."/>
            <person name="Clum A."/>
            <person name="Steindorff A."/>
            <person name="Ohm R."/>
            <person name="Martin F."/>
            <person name="Silar P."/>
            <person name="Natvig D."/>
            <person name="Lalanne C."/>
            <person name="Gautier V."/>
            <person name="Ament-Velasquez S.L."/>
            <person name="Kruys A."/>
            <person name="Hutchinson M.I."/>
            <person name="Powell A.J."/>
            <person name="Barry K."/>
            <person name="Miller A.N."/>
            <person name="Grigoriev I.V."/>
            <person name="Debuchy R."/>
            <person name="Gladieux P."/>
            <person name="Thoren M.H."/>
            <person name="Johannesson H."/>
        </authorList>
    </citation>
    <scope>NUCLEOTIDE SEQUENCE</scope>
    <source>
        <strain evidence="15">CBS 955.72</strain>
    </source>
</reference>
<feature type="transmembrane region" description="Helical" evidence="12">
    <location>
        <begin position="887"/>
        <end position="910"/>
    </location>
</feature>
<evidence type="ECO:0000256" key="4">
    <source>
        <dbReference type="ARBA" id="ARBA00022692"/>
    </source>
</evidence>
<keyword evidence="5" id="KW-0547">Nucleotide-binding</keyword>
<gene>
    <name evidence="15" type="ORF">B0T25DRAFT_472631</name>
</gene>
<dbReference type="InterPro" id="IPR027417">
    <property type="entry name" value="P-loop_NTPase"/>
</dbReference>
<comment type="caution">
    <text evidence="15">The sequence shown here is derived from an EMBL/GenBank/DDBJ whole genome shotgun (WGS) entry which is preliminary data.</text>
</comment>
<feature type="transmembrane region" description="Helical" evidence="12">
    <location>
        <begin position="519"/>
        <end position="540"/>
    </location>
</feature>
<evidence type="ECO:0000256" key="7">
    <source>
        <dbReference type="ARBA" id="ARBA00022989"/>
    </source>
</evidence>
<feature type="domain" description="ABC transmembrane type-1" evidence="14">
    <location>
        <begin position="893"/>
        <end position="1169"/>
    </location>
</feature>
<dbReference type="InterPro" id="IPR044746">
    <property type="entry name" value="ABCC_6TM_D1"/>
</dbReference>
<name>A0AAJ0HQQ9_9PEZI</name>
<keyword evidence="4 12" id="KW-0812">Transmembrane</keyword>
<dbReference type="GO" id="GO:0016887">
    <property type="term" value="F:ATP hydrolysis activity"/>
    <property type="evidence" value="ECO:0007669"/>
    <property type="project" value="InterPro"/>
</dbReference>
<comment type="subcellular location">
    <subcellularLocation>
        <location evidence="1">Membrane</location>
        <topology evidence="1">Multi-pass membrane protein</topology>
    </subcellularLocation>
</comment>
<dbReference type="Pfam" id="PF24357">
    <property type="entry name" value="TMD0_ABC"/>
    <property type="match status" value="1"/>
</dbReference>
<feature type="transmembrane region" description="Helical" evidence="12">
    <location>
        <begin position="129"/>
        <end position="151"/>
    </location>
</feature>
<dbReference type="CDD" id="cd18579">
    <property type="entry name" value="ABC_6TM_ABCC_D1"/>
    <property type="match status" value="1"/>
</dbReference>
<feature type="transmembrane region" description="Helical" evidence="12">
    <location>
        <begin position="63"/>
        <end position="83"/>
    </location>
</feature>
<feature type="transmembrane region" description="Helical" evidence="12">
    <location>
        <begin position="1145"/>
        <end position="1167"/>
    </location>
</feature>
<feature type="transmembrane region" description="Helical" evidence="12">
    <location>
        <begin position="279"/>
        <end position="300"/>
    </location>
</feature>
<evidence type="ECO:0000256" key="3">
    <source>
        <dbReference type="ARBA" id="ARBA00022448"/>
    </source>
</evidence>
<evidence type="ECO:0000256" key="2">
    <source>
        <dbReference type="ARBA" id="ARBA00009726"/>
    </source>
</evidence>
<dbReference type="InterPro" id="IPR011527">
    <property type="entry name" value="ABC1_TM_dom"/>
</dbReference>
<feature type="transmembrane region" description="Helical" evidence="12">
    <location>
        <begin position="1113"/>
        <end position="1133"/>
    </location>
</feature>
<dbReference type="SMART" id="SM00382">
    <property type="entry name" value="AAA"/>
    <property type="match status" value="2"/>
</dbReference>
<dbReference type="InterPro" id="IPR044726">
    <property type="entry name" value="ABCC_6TM_D2"/>
</dbReference>
<dbReference type="InterPro" id="IPR003593">
    <property type="entry name" value="AAA+_ATPase"/>
</dbReference>
<dbReference type="Gene3D" id="1.20.1560.10">
    <property type="entry name" value="ABC transporter type 1, transmembrane domain"/>
    <property type="match status" value="2"/>
</dbReference>
<evidence type="ECO:0000313" key="16">
    <source>
        <dbReference type="Proteomes" id="UP001275084"/>
    </source>
</evidence>
<comment type="function">
    <text evidence="10">ABC-type transporter; part of the gene cluster that mediates the biosynthesis of the phomopsins, a group of hexapeptide mycotoxins which infects lupins and causes lupinosis disease in livestock.</text>
</comment>
<reference evidence="15" key="1">
    <citation type="journal article" date="2023" name="Mol. Phylogenet. Evol.">
        <title>Genome-scale phylogeny and comparative genomics of the fungal order Sordariales.</title>
        <authorList>
            <person name="Hensen N."/>
            <person name="Bonometti L."/>
            <person name="Westerberg I."/>
            <person name="Brannstrom I.O."/>
            <person name="Guillou S."/>
            <person name="Cros-Aarteil S."/>
            <person name="Calhoun S."/>
            <person name="Haridas S."/>
            <person name="Kuo A."/>
            <person name="Mondo S."/>
            <person name="Pangilinan J."/>
            <person name="Riley R."/>
            <person name="LaButti K."/>
            <person name="Andreopoulos B."/>
            <person name="Lipzen A."/>
            <person name="Chen C."/>
            <person name="Yan M."/>
            <person name="Daum C."/>
            <person name="Ng V."/>
            <person name="Clum A."/>
            <person name="Steindorff A."/>
            <person name="Ohm R.A."/>
            <person name="Martin F."/>
            <person name="Silar P."/>
            <person name="Natvig D.O."/>
            <person name="Lalanne C."/>
            <person name="Gautier V."/>
            <person name="Ament-Velasquez S.L."/>
            <person name="Kruys A."/>
            <person name="Hutchinson M.I."/>
            <person name="Powell A.J."/>
            <person name="Barry K."/>
            <person name="Miller A.N."/>
            <person name="Grigoriev I.V."/>
            <person name="Debuchy R."/>
            <person name="Gladieux P."/>
            <person name="Hiltunen Thoren M."/>
            <person name="Johannesson H."/>
        </authorList>
    </citation>
    <scope>NUCLEOTIDE SEQUENCE</scope>
    <source>
        <strain evidence="15">CBS 955.72</strain>
    </source>
</reference>
<keyword evidence="3" id="KW-0813">Transport</keyword>
<feature type="region of interest" description="Disordered" evidence="11">
    <location>
        <begin position="836"/>
        <end position="860"/>
    </location>
</feature>
<feature type="domain" description="ABC transporter" evidence="13">
    <location>
        <begin position="595"/>
        <end position="826"/>
    </location>
</feature>
<dbReference type="FunFam" id="1.20.1560.10:FF:000055">
    <property type="entry name" value="ABC multidrug transporter (Eurofung)"/>
    <property type="match status" value="1"/>
</dbReference>
<dbReference type="SUPFAM" id="SSF52540">
    <property type="entry name" value="P-loop containing nucleoside triphosphate hydrolases"/>
    <property type="match status" value="2"/>
</dbReference>
<feature type="transmembrane region" description="Helical" evidence="12">
    <location>
        <begin position="1032"/>
        <end position="1049"/>
    </location>
</feature>
<dbReference type="PROSITE" id="PS50893">
    <property type="entry name" value="ABC_TRANSPORTER_2"/>
    <property type="match status" value="2"/>
</dbReference>
<dbReference type="PROSITE" id="PS00211">
    <property type="entry name" value="ABC_TRANSPORTER_1"/>
    <property type="match status" value="2"/>
</dbReference>
<feature type="domain" description="ABC transmembrane type-1" evidence="14">
    <location>
        <begin position="279"/>
        <end position="548"/>
    </location>
</feature>
<feature type="transmembrane region" description="Helical" evidence="12">
    <location>
        <begin position="157"/>
        <end position="176"/>
    </location>
</feature>
<dbReference type="Proteomes" id="UP001275084">
    <property type="component" value="Unassembled WGS sequence"/>
</dbReference>
<feature type="transmembrane region" description="Helical" evidence="12">
    <location>
        <begin position="95"/>
        <end position="117"/>
    </location>
</feature>
<dbReference type="InterPro" id="IPR050173">
    <property type="entry name" value="ABC_transporter_C-like"/>
</dbReference>
<keyword evidence="7 12" id="KW-1133">Transmembrane helix</keyword>
<organism evidence="15 16">
    <name type="scientific">Lasiosphaeria hispida</name>
    <dbReference type="NCBI Taxonomy" id="260671"/>
    <lineage>
        <taxon>Eukaryota</taxon>
        <taxon>Fungi</taxon>
        <taxon>Dikarya</taxon>
        <taxon>Ascomycota</taxon>
        <taxon>Pezizomycotina</taxon>
        <taxon>Sordariomycetes</taxon>
        <taxon>Sordariomycetidae</taxon>
        <taxon>Sordariales</taxon>
        <taxon>Lasiosphaeriaceae</taxon>
        <taxon>Lasiosphaeria</taxon>
    </lineage>
</organism>
<feature type="transmembrane region" description="Helical" evidence="12">
    <location>
        <begin position="312"/>
        <end position="335"/>
    </location>
</feature>
<dbReference type="InterPro" id="IPR017871">
    <property type="entry name" value="ABC_transporter-like_CS"/>
</dbReference>
<dbReference type="Pfam" id="PF00664">
    <property type="entry name" value="ABC_membrane"/>
    <property type="match status" value="2"/>
</dbReference>
<evidence type="ECO:0000256" key="5">
    <source>
        <dbReference type="ARBA" id="ARBA00022741"/>
    </source>
</evidence>
<feature type="domain" description="ABC transporter" evidence="13">
    <location>
        <begin position="1206"/>
        <end position="1487"/>
    </location>
</feature>
<dbReference type="InterPro" id="IPR003439">
    <property type="entry name" value="ABC_transporter-like_ATP-bd"/>
</dbReference>
<protein>
    <submittedName>
        <fullName evidence="15">P-loop containing nucleoside triphosphate hydrolase protein</fullName>
    </submittedName>
</protein>
<feature type="transmembrane region" description="Helical" evidence="12">
    <location>
        <begin position="490"/>
        <end position="513"/>
    </location>
</feature>
<dbReference type="FunFam" id="3.40.50.300:FF:001854">
    <property type="entry name" value="ABC multidrug transporter (Eurofung)"/>
    <property type="match status" value="1"/>
</dbReference>
<keyword evidence="16" id="KW-1185">Reference proteome</keyword>
<dbReference type="Pfam" id="PF00005">
    <property type="entry name" value="ABC_tran"/>
    <property type="match status" value="2"/>
</dbReference>
<proteinExistence type="inferred from homology"/>
<evidence type="ECO:0000256" key="10">
    <source>
        <dbReference type="ARBA" id="ARBA00059074"/>
    </source>
</evidence>
<dbReference type="Gene3D" id="3.40.50.300">
    <property type="entry name" value="P-loop containing nucleotide triphosphate hydrolases"/>
    <property type="match status" value="2"/>
</dbReference>
<keyword evidence="15" id="KW-0378">Hydrolase</keyword>
<accession>A0AAJ0HQQ9</accession>
<dbReference type="GO" id="GO:0140359">
    <property type="term" value="F:ABC-type transporter activity"/>
    <property type="evidence" value="ECO:0007669"/>
    <property type="project" value="InterPro"/>
</dbReference>
<evidence type="ECO:0000256" key="9">
    <source>
        <dbReference type="ARBA" id="ARBA00023180"/>
    </source>
</evidence>
<dbReference type="EMBL" id="JAUIQD010000002">
    <property type="protein sequence ID" value="KAK3359643.1"/>
    <property type="molecule type" value="Genomic_DNA"/>
</dbReference>
<feature type="transmembrane region" description="Helical" evidence="12">
    <location>
        <begin position="32"/>
        <end position="51"/>
    </location>
</feature>
<dbReference type="CDD" id="cd03250">
    <property type="entry name" value="ABCC_MRP_domain1"/>
    <property type="match status" value="1"/>
</dbReference>
<keyword evidence="9" id="KW-0325">Glycoprotein</keyword>
<evidence type="ECO:0000256" key="1">
    <source>
        <dbReference type="ARBA" id="ARBA00004141"/>
    </source>
</evidence>
<dbReference type="PROSITE" id="PS50929">
    <property type="entry name" value="ABC_TM1F"/>
    <property type="match status" value="2"/>
</dbReference>
<evidence type="ECO:0000256" key="11">
    <source>
        <dbReference type="SAM" id="MobiDB-lite"/>
    </source>
</evidence>
<keyword evidence="8 12" id="KW-0472">Membrane</keyword>
<evidence type="ECO:0000256" key="8">
    <source>
        <dbReference type="ARBA" id="ARBA00023136"/>
    </source>
</evidence>
<dbReference type="PANTHER" id="PTHR24223">
    <property type="entry name" value="ATP-BINDING CASSETTE SUB-FAMILY C"/>
    <property type="match status" value="1"/>
</dbReference>
<evidence type="ECO:0000256" key="12">
    <source>
        <dbReference type="SAM" id="Phobius"/>
    </source>
</evidence>
<evidence type="ECO:0000259" key="13">
    <source>
        <dbReference type="PROSITE" id="PS50893"/>
    </source>
</evidence>
<evidence type="ECO:0000256" key="6">
    <source>
        <dbReference type="ARBA" id="ARBA00022840"/>
    </source>
</evidence>
<comment type="similarity">
    <text evidence="2">Belongs to the ABC transporter superfamily. ABCC family. Conjugate transporter (TC 3.A.1.208) subfamily.</text>
</comment>
<dbReference type="GO" id="GO:0005524">
    <property type="term" value="F:ATP binding"/>
    <property type="evidence" value="ECO:0007669"/>
    <property type="project" value="UniProtKB-KW"/>
</dbReference>
<dbReference type="CDD" id="cd18580">
    <property type="entry name" value="ABC_6TM_ABCC_D2"/>
    <property type="match status" value="1"/>
</dbReference>
<dbReference type="InterPro" id="IPR036640">
    <property type="entry name" value="ABC1_TM_sf"/>
</dbReference>
<feature type="transmembrane region" description="Helical" evidence="12">
    <location>
        <begin position="930"/>
        <end position="958"/>
    </location>
</feature>